<dbReference type="AlphaFoldDB" id="A0AAU9IHN0"/>
<dbReference type="PROSITE" id="PS50119">
    <property type="entry name" value="ZF_BBOX"/>
    <property type="match status" value="1"/>
</dbReference>
<evidence type="ECO:0000256" key="1">
    <source>
        <dbReference type="ARBA" id="ARBA00022723"/>
    </source>
</evidence>
<reference evidence="9" key="1">
    <citation type="submission" date="2021-09" db="EMBL/GenBank/DDBJ databases">
        <authorList>
            <consortium name="AG Swart"/>
            <person name="Singh M."/>
            <person name="Singh A."/>
            <person name="Seah K."/>
            <person name="Emmerich C."/>
        </authorList>
    </citation>
    <scope>NUCLEOTIDE SEQUENCE</scope>
    <source>
        <strain evidence="9">ATCC30299</strain>
    </source>
</reference>
<keyword evidence="10" id="KW-1185">Reference proteome</keyword>
<dbReference type="GO" id="GO:0008270">
    <property type="term" value="F:zinc ion binding"/>
    <property type="evidence" value="ECO:0007669"/>
    <property type="project" value="UniProtKB-KW"/>
</dbReference>
<gene>
    <name evidence="9" type="ORF">BSTOLATCC_MIC8593</name>
</gene>
<dbReference type="Pfam" id="PF00643">
    <property type="entry name" value="zf-B_box"/>
    <property type="match status" value="1"/>
</dbReference>
<comment type="caution">
    <text evidence="9">The sequence shown here is derived from an EMBL/GenBank/DDBJ whole genome shotgun (WGS) entry which is preliminary data.</text>
</comment>
<dbReference type="InterPro" id="IPR052667">
    <property type="entry name" value="E3_ubiquitin-ligase_RING"/>
</dbReference>
<evidence type="ECO:0000256" key="4">
    <source>
        <dbReference type="PROSITE-ProRule" id="PRU00024"/>
    </source>
</evidence>
<dbReference type="SMART" id="SM00336">
    <property type="entry name" value="BBOX"/>
    <property type="match status" value="1"/>
</dbReference>
<feature type="coiled-coil region" evidence="5">
    <location>
        <begin position="203"/>
        <end position="230"/>
    </location>
</feature>
<keyword evidence="3" id="KW-0862">Zinc</keyword>
<accession>A0AAU9IHN0</accession>
<keyword evidence="1" id="KW-0479">Metal-binding</keyword>
<dbReference type="Gene3D" id="3.30.160.60">
    <property type="entry name" value="Classic Zinc Finger"/>
    <property type="match status" value="1"/>
</dbReference>
<feature type="domain" description="B box-type" evidence="8">
    <location>
        <begin position="72"/>
        <end position="113"/>
    </location>
</feature>
<feature type="coiled-coil region" evidence="5">
    <location>
        <begin position="117"/>
        <end position="144"/>
    </location>
</feature>
<dbReference type="PROSITE" id="PS00518">
    <property type="entry name" value="ZF_RING_1"/>
    <property type="match status" value="1"/>
</dbReference>
<proteinExistence type="predicted"/>
<name>A0AAU9IHN0_9CILI</name>
<protein>
    <submittedName>
        <fullName evidence="9">Uncharacterized protein</fullName>
    </submittedName>
</protein>
<evidence type="ECO:0000259" key="8">
    <source>
        <dbReference type="PROSITE" id="PS50119"/>
    </source>
</evidence>
<evidence type="ECO:0000256" key="3">
    <source>
        <dbReference type="ARBA" id="ARBA00022833"/>
    </source>
</evidence>
<dbReference type="SUPFAM" id="SSF57850">
    <property type="entry name" value="RING/U-box"/>
    <property type="match status" value="1"/>
</dbReference>
<dbReference type="Proteomes" id="UP001162131">
    <property type="component" value="Unassembled WGS sequence"/>
</dbReference>
<dbReference type="InterPro" id="IPR001841">
    <property type="entry name" value="Znf_RING"/>
</dbReference>
<dbReference type="SUPFAM" id="SSF57845">
    <property type="entry name" value="B-box zinc-binding domain"/>
    <property type="match status" value="1"/>
</dbReference>
<evidence type="ECO:0000259" key="7">
    <source>
        <dbReference type="PROSITE" id="PS50089"/>
    </source>
</evidence>
<dbReference type="PANTHER" id="PTHR47156">
    <property type="entry name" value="PROTEIN CBG20824"/>
    <property type="match status" value="1"/>
</dbReference>
<dbReference type="InterPro" id="IPR000315">
    <property type="entry name" value="Znf_B-box"/>
</dbReference>
<dbReference type="InterPro" id="IPR013083">
    <property type="entry name" value="Znf_RING/FYVE/PHD"/>
</dbReference>
<dbReference type="Gene3D" id="3.30.40.10">
    <property type="entry name" value="Zinc/RING finger domain, C3HC4 (zinc finger)"/>
    <property type="match status" value="1"/>
</dbReference>
<keyword evidence="2 4" id="KW-0863">Zinc-finger</keyword>
<feature type="region of interest" description="Disordered" evidence="6">
    <location>
        <begin position="294"/>
        <end position="316"/>
    </location>
</feature>
<dbReference type="InterPro" id="IPR017907">
    <property type="entry name" value="Znf_RING_CS"/>
</dbReference>
<sequence>MECFKCSIEFENQVHIPRILTSCGHTLCEFCLKSLFENKAITCPQCNVISSAPTILSFPTNLALMQIQTQKTSQNVCAKHNKDIEAFCYTDKKLLCVSCILEDGHKSHEMTTINKAAAKQREKLEILNASISQIEGNLNDEQDELEKRTSSINTTHDKLIEEFSGLYQAVREAIDSREKEIVQRIKETADSLMNDINERKNLHKEMIRSIKKYKNELNKAEEENDLSFIQNFNQRESLGKNICKKTPPLQKVDLFSQFSREVESDFVCKVIKQTFVFPARAVTKRKSEENVEKYINPTPTPAQSKEIAKPSLSDQQTIRKTPAMAKKEAATRPKSNTIVKKPVKKVTRTINLNKEIPASDMNWLDDISAITSHLNEEDTLSTISLDLTHLRHN</sequence>
<dbReference type="CDD" id="cd19769">
    <property type="entry name" value="Bbox2_TRIM16-like"/>
    <property type="match status" value="1"/>
</dbReference>
<feature type="domain" description="RING-type" evidence="7">
    <location>
        <begin position="3"/>
        <end position="47"/>
    </location>
</feature>
<keyword evidence="5" id="KW-0175">Coiled coil</keyword>
<evidence type="ECO:0000313" key="10">
    <source>
        <dbReference type="Proteomes" id="UP001162131"/>
    </source>
</evidence>
<dbReference type="PANTHER" id="PTHR47156:SF10">
    <property type="entry name" value="E3 UBIQUITIN-PROTEIN LIGASE TRIM-21-RELATED"/>
    <property type="match status" value="1"/>
</dbReference>
<dbReference type="EMBL" id="CAJZBQ010000010">
    <property type="protein sequence ID" value="CAG9313320.1"/>
    <property type="molecule type" value="Genomic_DNA"/>
</dbReference>
<dbReference type="Pfam" id="PF14634">
    <property type="entry name" value="zf-RING_5"/>
    <property type="match status" value="1"/>
</dbReference>
<organism evidence="9 10">
    <name type="scientific">Blepharisma stoltei</name>
    <dbReference type="NCBI Taxonomy" id="1481888"/>
    <lineage>
        <taxon>Eukaryota</taxon>
        <taxon>Sar</taxon>
        <taxon>Alveolata</taxon>
        <taxon>Ciliophora</taxon>
        <taxon>Postciliodesmatophora</taxon>
        <taxon>Heterotrichea</taxon>
        <taxon>Heterotrichida</taxon>
        <taxon>Blepharismidae</taxon>
        <taxon>Blepharisma</taxon>
    </lineage>
</organism>
<dbReference type="PROSITE" id="PS50089">
    <property type="entry name" value="ZF_RING_2"/>
    <property type="match status" value="1"/>
</dbReference>
<evidence type="ECO:0000256" key="2">
    <source>
        <dbReference type="ARBA" id="ARBA00022771"/>
    </source>
</evidence>
<evidence type="ECO:0000256" key="6">
    <source>
        <dbReference type="SAM" id="MobiDB-lite"/>
    </source>
</evidence>
<evidence type="ECO:0000313" key="9">
    <source>
        <dbReference type="EMBL" id="CAG9313320.1"/>
    </source>
</evidence>
<evidence type="ECO:0000256" key="5">
    <source>
        <dbReference type="SAM" id="Coils"/>
    </source>
</evidence>